<feature type="non-terminal residue" evidence="3">
    <location>
        <position position="1"/>
    </location>
</feature>
<gene>
    <name evidence="3" type="ORF">PoB_000149600</name>
</gene>
<dbReference type="GO" id="GO:0045505">
    <property type="term" value="F:dynein intermediate chain binding"/>
    <property type="evidence" value="ECO:0007669"/>
    <property type="project" value="InterPro"/>
</dbReference>
<dbReference type="InterPro" id="IPR026983">
    <property type="entry name" value="DHC"/>
</dbReference>
<dbReference type="Pfam" id="PF12780">
    <property type="entry name" value="AAA_8"/>
    <property type="match status" value="1"/>
</dbReference>
<dbReference type="Gene3D" id="3.40.50.300">
    <property type="entry name" value="P-loop containing nucleotide triphosphate hydrolases"/>
    <property type="match status" value="1"/>
</dbReference>
<dbReference type="PANTHER" id="PTHR22878:SF66">
    <property type="entry name" value="DYNEIN AXONEMAL HEAVY CHAIN 7"/>
    <property type="match status" value="1"/>
</dbReference>
<comment type="caution">
    <text evidence="3">The sequence shown here is derived from an EMBL/GenBank/DDBJ whole genome shotgun (WGS) entry which is preliminary data.</text>
</comment>
<dbReference type="GO" id="GO:0051959">
    <property type="term" value="F:dynein light intermediate chain binding"/>
    <property type="evidence" value="ECO:0007669"/>
    <property type="project" value="InterPro"/>
</dbReference>
<evidence type="ECO:0000259" key="2">
    <source>
        <dbReference type="Pfam" id="PF12780"/>
    </source>
</evidence>
<dbReference type="GO" id="GO:0030286">
    <property type="term" value="C:dynein complex"/>
    <property type="evidence" value="ECO:0007669"/>
    <property type="project" value="InterPro"/>
</dbReference>
<dbReference type="Proteomes" id="UP000735302">
    <property type="component" value="Unassembled WGS sequence"/>
</dbReference>
<dbReference type="SUPFAM" id="SSF52540">
    <property type="entry name" value="P-loop containing nucleoside triphosphate hydrolases"/>
    <property type="match status" value="1"/>
</dbReference>
<protein>
    <submittedName>
        <fullName evidence="3">Dynein heavy chain 7, axonemal</fullName>
    </submittedName>
</protein>
<proteinExistence type="inferred from homology"/>
<evidence type="ECO:0000313" key="3">
    <source>
        <dbReference type="EMBL" id="GFN74990.1"/>
    </source>
</evidence>
<dbReference type="InterPro" id="IPR024317">
    <property type="entry name" value="Dynein_heavy_chain_D4_dom"/>
</dbReference>
<comment type="similarity">
    <text evidence="1">Belongs to the dynein heavy chain family.</text>
</comment>
<reference evidence="3 4" key="1">
    <citation type="journal article" date="2021" name="Elife">
        <title>Chloroplast acquisition without the gene transfer in kleptoplastic sea slugs, Plakobranchus ocellatus.</title>
        <authorList>
            <person name="Maeda T."/>
            <person name="Takahashi S."/>
            <person name="Yoshida T."/>
            <person name="Shimamura S."/>
            <person name="Takaki Y."/>
            <person name="Nagai Y."/>
            <person name="Toyoda A."/>
            <person name="Suzuki Y."/>
            <person name="Arimoto A."/>
            <person name="Ishii H."/>
            <person name="Satoh N."/>
            <person name="Nishiyama T."/>
            <person name="Hasebe M."/>
            <person name="Maruyama T."/>
            <person name="Minagawa J."/>
            <person name="Obokata J."/>
            <person name="Shigenobu S."/>
        </authorList>
    </citation>
    <scope>NUCLEOTIDE SEQUENCE [LARGE SCALE GENOMIC DNA]</scope>
</reference>
<name>A0AAV3X238_9GAST</name>
<organism evidence="3 4">
    <name type="scientific">Plakobranchus ocellatus</name>
    <dbReference type="NCBI Taxonomy" id="259542"/>
    <lineage>
        <taxon>Eukaryota</taxon>
        <taxon>Metazoa</taxon>
        <taxon>Spiralia</taxon>
        <taxon>Lophotrochozoa</taxon>
        <taxon>Mollusca</taxon>
        <taxon>Gastropoda</taxon>
        <taxon>Heterobranchia</taxon>
        <taxon>Euthyneura</taxon>
        <taxon>Panpulmonata</taxon>
        <taxon>Sacoglossa</taxon>
        <taxon>Placobranchoidea</taxon>
        <taxon>Plakobranchidae</taxon>
        <taxon>Plakobranchus</taxon>
    </lineage>
</organism>
<dbReference type="AlphaFoldDB" id="A0AAV3X238"/>
<accession>A0AAV3X238</accession>
<dbReference type="InterPro" id="IPR027417">
    <property type="entry name" value="P-loop_NTPase"/>
</dbReference>
<dbReference type="EMBL" id="BLXT01000204">
    <property type="protein sequence ID" value="GFN74990.1"/>
    <property type="molecule type" value="Genomic_DNA"/>
</dbReference>
<sequence length="145" mass="17003">VTEDDLRSLIYCDFSEPKSDSRNYMEVRDLENLRHITEGFLEEFNNMSRKPMNLVLFRFAIEHVSRIARILKQPRSHALLVGVGGSGRQSLTRLATHMADYDLFQVEISKSYTSMEWREDLKRILRKATETENHAVFLFSDTQVF</sequence>
<feature type="domain" description="Dynein heavy chain AAA module D4" evidence="2">
    <location>
        <begin position="52"/>
        <end position="144"/>
    </location>
</feature>
<evidence type="ECO:0000256" key="1">
    <source>
        <dbReference type="ARBA" id="ARBA00008887"/>
    </source>
</evidence>
<dbReference type="PANTHER" id="PTHR22878">
    <property type="entry name" value="DYNEIN HEAVY CHAIN 6, AXONEMAL-LIKE-RELATED"/>
    <property type="match status" value="1"/>
</dbReference>
<evidence type="ECO:0000313" key="4">
    <source>
        <dbReference type="Proteomes" id="UP000735302"/>
    </source>
</evidence>
<dbReference type="GO" id="GO:0007018">
    <property type="term" value="P:microtubule-based movement"/>
    <property type="evidence" value="ECO:0007669"/>
    <property type="project" value="InterPro"/>
</dbReference>
<keyword evidence="4" id="KW-1185">Reference proteome</keyword>